<dbReference type="PROSITE" id="PS50082">
    <property type="entry name" value="WD_REPEATS_2"/>
    <property type="match status" value="3"/>
</dbReference>
<dbReference type="GO" id="GO:0016226">
    <property type="term" value="P:iron-sulfur cluster assembly"/>
    <property type="evidence" value="ECO:0007669"/>
    <property type="project" value="TreeGrafter"/>
</dbReference>
<dbReference type="PANTHER" id="PTHR19920:SF0">
    <property type="entry name" value="CYTOSOLIC IRON-SULFUR PROTEIN ASSEMBLY PROTEIN CIAO1-RELATED"/>
    <property type="match status" value="1"/>
</dbReference>
<dbReference type="OrthoDB" id="412867at2759"/>
<proteinExistence type="predicted"/>
<evidence type="ECO:0000313" key="3">
    <source>
        <dbReference type="Proteomes" id="UP000692954"/>
    </source>
</evidence>
<protein>
    <recommendedName>
        <fullName evidence="4">WD domain, G-beta repeat protein</fullName>
    </recommendedName>
</protein>
<sequence length="527" mass="61551">MIQQQMIELGKQLNCRENHNQPIHMVIFDKKLKGQESLLCNICMETFESDSKMIGFKKVLQMIEDNQNSTVDNIQKVIQVDLDLIEQFQNELHTIKSSIINQLDQVISYFENWIKSLNQIKKFNSQYSFYDELELLINNTSKQEQIRDSIKALNNSYYSKINLQLSNLKNLELQSQCDKYLQNWNLSHQIQVIDNSIKQAAQKYQITLIDDSITQSNQCNAISFNSSGSLMISASNKDIKVWNFDQGKLKEITTLKAHTENICCLLFSQKSNSFISAGGNNSIRCWKQINEKKWKSSLSYEKHSQWIKCLILNQSEKELFSGGDDYSIKIWSIDLIQNELTYLYSLDQHTGHVYSLCFNQSENILASCGGDNQIIIWNKDNKQKWQFMYVVTQTIQESGCRLCFINDNQFIWVTGKDVSNDCISIFQLRDGKYQENLDKQVQLIKNDQIWDCTLYPIFYNKEKSLMIVRHKFHVYLIKISNDGQLNIITQMQYKSNSIQGALSNDGRYLVNWNKYGKKFDINEILIN</sequence>
<feature type="repeat" description="WD" evidence="1">
    <location>
        <begin position="346"/>
        <end position="378"/>
    </location>
</feature>
<organism evidence="2 3">
    <name type="scientific">Paramecium sonneborni</name>
    <dbReference type="NCBI Taxonomy" id="65129"/>
    <lineage>
        <taxon>Eukaryota</taxon>
        <taxon>Sar</taxon>
        <taxon>Alveolata</taxon>
        <taxon>Ciliophora</taxon>
        <taxon>Intramacronucleata</taxon>
        <taxon>Oligohymenophorea</taxon>
        <taxon>Peniculida</taxon>
        <taxon>Parameciidae</taxon>
        <taxon>Paramecium</taxon>
    </lineage>
</organism>
<evidence type="ECO:0000256" key="1">
    <source>
        <dbReference type="PROSITE-ProRule" id="PRU00221"/>
    </source>
</evidence>
<dbReference type="GO" id="GO:0097361">
    <property type="term" value="C:cytosolic [4Fe-4S] assembly targeting complex"/>
    <property type="evidence" value="ECO:0007669"/>
    <property type="project" value="TreeGrafter"/>
</dbReference>
<accession>A0A8S1RHM2</accession>
<keyword evidence="1" id="KW-0853">WD repeat</keyword>
<evidence type="ECO:0008006" key="4">
    <source>
        <dbReference type="Google" id="ProtNLM"/>
    </source>
</evidence>
<gene>
    <name evidence="2" type="ORF">PSON_ATCC_30995.1.T1770110</name>
</gene>
<dbReference type="SMART" id="SM00320">
    <property type="entry name" value="WD40"/>
    <property type="match status" value="4"/>
</dbReference>
<dbReference type="EMBL" id="CAJJDN010000177">
    <property type="protein sequence ID" value="CAD8127568.1"/>
    <property type="molecule type" value="Genomic_DNA"/>
</dbReference>
<dbReference type="InterPro" id="IPR001680">
    <property type="entry name" value="WD40_rpt"/>
</dbReference>
<feature type="repeat" description="WD" evidence="1">
    <location>
        <begin position="255"/>
        <end position="287"/>
    </location>
</feature>
<dbReference type="Pfam" id="PF00400">
    <property type="entry name" value="WD40"/>
    <property type="match status" value="4"/>
</dbReference>
<dbReference type="AlphaFoldDB" id="A0A8S1RHM2"/>
<dbReference type="Proteomes" id="UP000692954">
    <property type="component" value="Unassembled WGS sequence"/>
</dbReference>
<dbReference type="PANTHER" id="PTHR19920">
    <property type="entry name" value="WD40 PROTEIN CIAO1"/>
    <property type="match status" value="1"/>
</dbReference>
<evidence type="ECO:0000313" key="2">
    <source>
        <dbReference type="EMBL" id="CAD8127568.1"/>
    </source>
</evidence>
<dbReference type="PROSITE" id="PS50294">
    <property type="entry name" value="WD_REPEATS_REGION"/>
    <property type="match status" value="3"/>
</dbReference>
<feature type="repeat" description="WD" evidence="1">
    <location>
        <begin position="300"/>
        <end position="334"/>
    </location>
</feature>
<keyword evidence="3" id="KW-1185">Reference proteome</keyword>
<name>A0A8S1RHM2_9CILI</name>
<reference evidence="2" key="1">
    <citation type="submission" date="2021-01" db="EMBL/GenBank/DDBJ databases">
        <authorList>
            <consortium name="Genoscope - CEA"/>
            <person name="William W."/>
        </authorList>
    </citation>
    <scope>NUCLEOTIDE SEQUENCE</scope>
</reference>
<comment type="caution">
    <text evidence="2">The sequence shown here is derived from an EMBL/GenBank/DDBJ whole genome shotgun (WGS) entry which is preliminary data.</text>
</comment>